<dbReference type="WBParaSite" id="nRc.2.0.1.t04668-RA">
    <property type="protein sequence ID" value="nRc.2.0.1.t04668-RA"/>
    <property type="gene ID" value="nRc.2.0.1.g04668"/>
</dbReference>
<dbReference type="Proteomes" id="UP000887565">
    <property type="component" value="Unplaced"/>
</dbReference>
<dbReference type="AlphaFoldDB" id="A0A915HRW9"/>
<name>A0A915HRW9_ROMCU</name>
<protein>
    <submittedName>
        <fullName evidence="2">Uncharacterized protein</fullName>
    </submittedName>
</protein>
<sequence length="104" mass="11948">KKSTFSIFNSSQSIFNKSGWNFAIGTPDVLSIDDKKAHTVTFKRVIVPVLLPDSKIELKCSFLIAQLTPYINAIIVSMITDLQRNNGRRGFSRYFEYHIYRCLL</sequence>
<keyword evidence="1" id="KW-1185">Reference proteome</keyword>
<evidence type="ECO:0000313" key="1">
    <source>
        <dbReference type="Proteomes" id="UP000887565"/>
    </source>
</evidence>
<reference evidence="2" key="1">
    <citation type="submission" date="2022-11" db="UniProtKB">
        <authorList>
            <consortium name="WormBaseParasite"/>
        </authorList>
    </citation>
    <scope>IDENTIFICATION</scope>
</reference>
<organism evidence="1 2">
    <name type="scientific">Romanomermis culicivorax</name>
    <name type="common">Nematode worm</name>
    <dbReference type="NCBI Taxonomy" id="13658"/>
    <lineage>
        <taxon>Eukaryota</taxon>
        <taxon>Metazoa</taxon>
        <taxon>Ecdysozoa</taxon>
        <taxon>Nematoda</taxon>
        <taxon>Enoplea</taxon>
        <taxon>Dorylaimia</taxon>
        <taxon>Mermithida</taxon>
        <taxon>Mermithoidea</taxon>
        <taxon>Mermithidae</taxon>
        <taxon>Romanomermis</taxon>
    </lineage>
</organism>
<accession>A0A915HRW9</accession>
<evidence type="ECO:0000313" key="2">
    <source>
        <dbReference type="WBParaSite" id="nRc.2.0.1.t04668-RA"/>
    </source>
</evidence>
<proteinExistence type="predicted"/>